<proteinExistence type="predicted"/>
<dbReference type="EMBL" id="BTGU01000768">
    <property type="protein sequence ID" value="GMN69092.1"/>
    <property type="molecule type" value="Genomic_DNA"/>
</dbReference>
<protein>
    <submittedName>
        <fullName evidence="1">Uncharacterized protein</fullName>
    </submittedName>
</protein>
<evidence type="ECO:0000313" key="1">
    <source>
        <dbReference type="EMBL" id="GMN69092.1"/>
    </source>
</evidence>
<reference evidence="1" key="1">
    <citation type="submission" date="2023-07" db="EMBL/GenBank/DDBJ databases">
        <title>draft genome sequence of fig (Ficus carica).</title>
        <authorList>
            <person name="Takahashi T."/>
            <person name="Nishimura K."/>
        </authorList>
    </citation>
    <scope>NUCLEOTIDE SEQUENCE</scope>
</reference>
<evidence type="ECO:0000313" key="2">
    <source>
        <dbReference type="Proteomes" id="UP001187192"/>
    </source>
</evidence>
<comment type="caution">
    <text evidence="1">The sequence shown here is derived from an EMBL/GenBank/DDBJ whole genome shotgun (WGS) entry which is preliminary data.</text>
</comment>
<dbReference type="Proteomes" id="UP001187192">
    <property type="component" value="Unassembled WGS sequence"/>
</dbReference>
<accession>A0AA88E6P9</accession>
<sequence>MKFHHIIFLKVPYTRLKNLESSKFGLLQQPQLLEQQHETNRLREQIAHIDQVPRANEVSLQDNPVPPVAPPVPEVRQGAPRNLEVPLAPVGIQVNPPLVREDLLFERFRRMKAPEFEGTTDPIDADN</sequence>
<dbReference type="AlphaFoldDB" id="A0AA88E6P9"/>
<organism evidence="1 2">
    <name type="scientific">Ficus carica</name>
    <name type="common">Common fig</name>
    <dbReference type="NCBI Taxonomy" id="3494"/>
    <lineage>
        <taxon>Eukaryota</taxon>
        <taxon>Viridiplantae</taxon>
        <taxon>Streptophyta</taxon>
        <taxon>Embryophyta</taxon>
        <taxon>Tracheophyta</taxon>
        <taxon>Spermatophyta</taxon>
        <taxon>Magnoliopsida</taxon>
        <taxon>eudicotyledons</taxon>
        <taxon>Gunneridae</taxon>
        <taxon>Pentapetalae</taxon>
        <taxon>rosids</taxon>
        <taxon>fabids</taxon>
        <taxon>Rosales</taxon>
        <taxon>Moraceae</taxon>
        <taxon>Ficeae</taxon>
        <taxon>Ficus</taxon>
    </lineage>
</organism>
<name>A0AA88E6P9_FICCA</name>
<keyword evidence="2" id="KW-1185">Reference proteome</keyword>
<gene>
    <name evidence="1" type="ORF">TIFTF001_038142</name>
</gene>